<dbReference type="NCBIfam" id="TIGR01422">
    <property type="entry name" value="phosphonatase"/>
    <property type="match status" value="1"/>
</dbReference>
<organism evidence="10 11">
    <name type="scientific">Hungatella hathewayi</name>
    <dbReference type="NCBI Taxonomy" id="154046"/>
    <lineage>
        <taxon>Bacteria</taxon>
        <taxon>Bacillati</taxon>
        <taxon>Bacillota</taxon>
        <taxon>Clostridia</taxon>
        <taxon>Lachnospirales</taxon>
        <taxon>Lachnospiraceae</taxon>
        <taxon>Hungatella</taxon>
    </lineage>
</organism>
<proteinExistence type="inferred from homology"/>
<feature type="binding site" evidence="9">
    <location>
        <position position="184"/>
    </location>
    <ligand>
        <name>Mg(2+)</name>
        <dbReference type="ChEBI" id="CHEBI:18420"/>
    </ligand>
</feature>
<dbReference type="NCBIfam" id="TIGR01549">
    <property type="entry name" value="HAD-SF-IA-v1"/>
    <property type="match status" value="1"/>
</dbReference>
<dbReference type="SFLD" id="SFLDG01135">
    <property type="entry name" value="C1.5.6:_HAD__Beta-PGM__Phospha"/>
    <property type="match status" value="1"/>
</dbReference>
<gene>
    <name evidence="9 10" type="primary">phnX</name>
    <name evidence="10" type="ORF">ERS852407_03012</name>
</gene>
<dbReference type="PANTHER" id="PTHR43434">
    <property type="entry name" value="PHOSPHOGLYCOLATE PHOSPHATASE"/>
    <property type="match status" value="1"/>
</dbReference>
<dbReference type="SFLD" id="SFLDS00003">
    <property type="entry name" value="Haloacid_Dehalogenase"/>
    <property type="match status" value="1"/>
</dbReference>
<dbReference type="SFLD" id="SFLDG01129">
    <property type="entry name" value="C1.5:_HAD__Beta-PGM__Phosphata"/>
    <property type="match status" value="1"/>
</dbReference>
<keyword evidence="2 9" id="KW-0479">Metal-binding</keyword>
<dbReference type="InterPro" id="IPR006323">
    <property type="entry name" value="Phosphonoacetald_hydro"/>
</dbReference>
<keyword evidence="3 9" id="KW-0378">Hydrolase</keyword>
<dbReference type="Gene3D" id="3.40.50.1000">
    <property type="entry name" value="HAD superfamily/HAD-like"/>
    <property type="match status" value="1"/>
</dbReference>
<evidence type="ECO:0000256" key="5">
    <source>
        <dbReference type="ARBA" id="ARBA00023270"/>
    </source>
</evidence>
<evidence type="ECO:0000313" key="10">
    <source>
        <dbReference type="EMBL" id="CUO50070.1"/>
    </source>
</evidence>
<evidence type="ECO:0000256" key="4">
    <source>
        <dbReference type="ARBA" id="ARBA00022842"/>
    </source>
</evidence>
<feature type="active site" description="Schiff-base intermediate with substrate" evidence="9">
    <location>
        <position position="50"/>
    </location>
</feature>
<dbReference type="InterPro" id="IPR006439">
    <property type="entry name" value="HAD-SF_hydro_IA"/>
</dbReference>
<evidence type="ECO:0000256" key="8">
    <source>
        <dbReference type="ARBA" id="ARBA00066472"/>
    </source>
</evidence>
<dbReference type="GO" id="GO:0008967">
    <property type="term" value="F:phosphoglycolate phosphatase activity"/>
    <property type="evidence" value="ECO:0007669"/>
    <property type="project" value="TreeGrafter"/>
</dbReference>
<name>A0A174FNI7_9FIRM</name>
<dbReference type="Proteomes" id="UP000095651">
    <property type="component" value="Unassembled WGS sequence"/>
</dbReference>
<comment type="catalytic activity">
    <reaction evidence="6 9">
        <text>phosphonoacetaldehyde + H2O = acetaldehyde + phosphate + H(+)</text>
        <dbReference type="Rhea" id="RHEA:18905"/>
        <dbReference type="ChEBI" id="CHEBI:15343"/>
        <dbReference type="ChEBI" id="CHEBI:15377"/>
        <dbReference type="ChEBI" id="CHEBI:15378"/>
        <dbReference type="ChEBI" id="CHEBI:43474"/>
        <dbReference type="ChEBI" id="CHEBI:58383"/>
        <dbReference type="EC" id="3.11.1.1"/>
    </reaction>
</comment>
<dbReference type="HAMAP" id="MF_01375">
    <property type="entry name" value="PhnX"/>
    <property type="match status" value="1"/>
</dbReference>
<dbReference type="GO" id="GO:0000287">
    <property type="term" value="F:magnesium ion binding"/>
    <property type="evidence" value="ECO:0007669"/>
    <property type="project" value="UniProtKB-UniRule"/>
</dbReference>
<evidence type="ECO:0000256" key="1">
    <source>
        <dbReference type="ARBA" id="ARBA00011738"/>
    </source>
</evidence>
<keyword evidence="4 9" id="KW-0460">Magnesium</keyword>
<dbReference type="InterPro" id="IPR023198">
    <property type="entry name" value="PGP-like_dom2"/>
</dbReference>
<evidence type="ECO:0000256" key="2">
    <source>
        <dbReference type="ARBA" id="ARBA00022723"/>
    </source>
</evidence>
<comment type="cofactor">
    <cofactor evidence="9">
        <name>Mg(2+)</name>
        <dbReference type="ChEBI" id="CHEBI:18420"/>
    </cofactor>
    <text evidence="9">Binds 1 Mg(2+) ion per subunit.</text>
</comment>
<dbReference type="EC" id="3.11.1.1" evidence="8 9"/>
<evidence type="ECO:0000256" key="7">
    <source>
        <dbReference type="ARBA" id="ARBA00056573"/>
    </source>
</evidence>
<comment type="similarity">
    <text evidence="9">Belongs to the HAD-like hydrolase superfamily. PhnX family.</text>
</comment>
<evidence type="ECO:0000256" key="6">
    <source>
        <dbReference type="ARBA" id="ARBA00052005"/>
    </source>
</evidence>
<keyword evidence="5 9" id="KW-0704">Schiff base</keyword>
<dbReference type="InterPro" id="IPR036412">
    <property type="entry name" value="HAD-like_sf"/>
</dbReference>
<dbReference type="PANTHER" id="PTHR43434:SF19">
    <property type="entry name" value="PHOSPHONOACETALDEHYDE HYDROLASE"/>
    <property type="match status" value="1"/>
</dbReference>
<reference evidence="10 11" key="1">
    <citation type="submission" date="2015-09" db="EMBL/GenBank/DDBJ databases">
        <authorList>
            <consortium name="Pathogen Informatics"/>
        </authorList>
    </citation>
    <scope>NUCLEOTIDE SEQUENCE [LARGE SCALE GENOMIC DNA]</scope>
    <source>
        <strain evidence="10 11">2789STDY5608850</strain>
    </source>
</reference>
<accession>A0A174FNI7</accession>
<comment type="function">
    <text evidence="7 9">Involved in phosphonate degradation.</text>
</comment>
<dbReference type="AlphaFoldDB" id="A0A174FNI7"/>
<dbReference type="EMBL" id="CYZE01000007">
    <property type="protein sequence ID" value="CUO50070.1"/>
    <property type="molecule type" value="Genomic_DNA"/>
</dbReference>
<sequence length="262" mass="29272">MKWEAVIFDWAGTTVDYGCFAPVQTFAEVFKEFGVEPTMEETRKPMGMLKWDHIKTMLGMNRIHREFVQIHGREPEDSDVDAMHDLFLDKLMKVLDQFAEPKEHVLETVEKLRRAGIRIGSTTGYTDEMMAVVTREAKKAGYEPDCLFTPDSTGHVGRPYPYMIFRNMEALKVTSVNAVMKVGDTISDILEAKNAGVTAVGIVEGSSELGLTKAEWEALSADERRAKADEVERRYREAGADYVIADIRGVAALVVDGGRQSG</sequence>
<dbReference type="GO" id="GO:0050194">
    <property type="term" value="F:phosphonoacetaldehyde hydrolase activity"/>
    <property type="evidence" value="ECO:0007669"/>
    <property type="project" value="UniProtKB-UniRule"/>
</dbReference>
<dbReference type="FunFam" id="1.10.150.240:FF:000006">
    <property type="entry name" value="Phosphonoacetaldehyde hydrolase"/>
    <property type="match status" value="1"/>
</dbReference>
<dbReference type="InterPro" id="IPR023214">
    <property type="entry name" value="HAD_sf"/>
</dbReference>
<protein>
    <recommendedName>
        <fullName evidence="8 9">Phosphonoacetaldehyde hydrolase</fullName>
        <shortName evidence="9">Phosphonatase</shortName>
        <ecNumber evidence="8 9">3.11.1.1</ecNumber>
    </recommendedName>
    <alternativeName>
        <fullName evidence="9">Phosphonoacetaldehyde phosphonohydrolase</fullName>
    </alternativeName>
</protein>
<evidence type="ECO:0000256" key="3">
    <source>
        <dbReference type="ARBA" id="ARBA00022801"/>
    </source>
</evidence>
<dbReference type="Gene3D" id="1.10.150.240">
    <property type="entry name" value="Putative phosphatase, domain 2"/>
    <property type="match status" value="1"/>
</dbReference>
<feature type="binding site" evidence="9">
    <location>
        <position position="11"/>
    </location>
    <ligand>
        <name>Mg(2+)</name>
        <dbReference type="ChEBI" id="CHEBI:18420"/>
    </ligand>
</feature>
<evidence type="ECO:0000313" key="11">
    <source>
        <dbReference type="Proteomes" id="UP000095651"/>
    </source>
</evidence>
<dbReference type="GO" id="GO:0006281">
    <property type="term" value="P:DNA repair"/>
    <property type="evidence" value="ECO:0007669"/>
    <property type="project" value="TreeGrafter"/>
</dbReference>
<dbReference type="Pfam" id="PF00702">
    <property type="entry name" value="Hydrolase"/>
    <property type="match status" value="1"/>
</dbReference>
<feature type="active site" description="Nucleophile" evidence="9">
    <location>
        <position position="9"/>
    </location>
</feature>
<feature type="binding site" evidence="9">
    <location>
        <position position="9"/>
    </location>
    <ligand>
        <name>Mg(2+)</name>
        <dbReference type="ChEBI" id="CHEBI:18420"/>
    </ligand>
</feature>
<comment type="subunit">
    <text evidence="1 9">Homodimer.</text>
</comment>
<dbReference type="RefSeq" id="WP_055656366.1">
    <property type="nucleotide sequence ID" value="NZ_CABIXC010000007.1"/>
</dbReference>
<dbReference type="SUPFAM" id="SSF56784">
    <property type="entry name" value="HAD-like"/>
    <property type="match status" value="1"/>
</dbReference>
<dbReference type="GO" id="GO:0019700">
    <property type="term" value="P:organic phosphonate catabolic process"/>
    <property type="evidence" value="ECO:0007669"/>
    <property type="project" value="InterPro"/>
</dbReference>
<dbReference type="GO" id="GO:0005829">
    <property type="term" value="C:cytosol"/>
    <property type="evidence" value="ECO:0007669"/>
    <property type="project" value="TreeGrafter"/>
</dbReference>
<evidence type="ECO:0000256" key="9">
    <source>
        <dbReference type="HAMAP-Rule" id="MF_01375"/>
    </source>
</evidence>
<dbReference type="InterPro" id="IPR050155">
    <property type="entry name" value="HAD-like_hydrolase_sf"/>
</dbReference>